<organism evidence="2 3">
    <name type="scientific">Pleurodeles waltl</name>
    <name type="common">Iberian ribbed newt</name>
    <dbReference type="NCBI Taxonomy" id="8319"/>
    <lineage>
        <taxon>Eukaryota</taxon>
        <taxon>Metazoa</taxon>
        <taxon>Chordata</taxon>
        <taxon>Craniata</taxon>
        <taxon>Vertebrata</taxon>
        <taxon>Euteleostomi</taxon>
        <taxon>Amphibia</taxon>
        <taxon>Batrachia</taxon>
        <taxon>Caudata</taxon>
        <taxon>Salamandroidea</taxon>
        <taxon>Salamandridae</taxon>
        <taxon>Pleurodelinae</taxon>
        <taxon>Pleurodeles</taxon>
    </lineage>
</organism>
<protein>
    <submittedName>
        <fullName evidence="2">Uncharacterized protein</fullName>
    </submittedName>
</protein>
<name>A0AAV7Q837_PLEWA</name>
<keyword evidence="3" id="KW-1185">Reference proteome</keyword>
<evidence type="ECO:0000313" key="3">
    <source>
        <dbReference type="Proteomes" id="UP001066276"/>
    </source>
</evidence>
<accession>A0AAV7Q837</accession>
<feature type="region of interest" description="Disordered" evidence="1">
    <location>
        <begin position="27"/>
        <end position="54"/>
    </location>
</feature>
<gene>
    <name evidence="2" type="ORF">NDU88_003122</name>
</gene>
<evidence type="ECO:0000256" key="1">
    <source>
        <dbReference type="SAM" id="MobiDB-lite"/>
    </source>
</evidence>
<feature type="non-terminal residue" evidence="2">
    <location>
        <position position="54"/>
    </location>
</feature>
<reference evidence="2" key="1">
    <citation type="journal article" date="2022" name="bioRxiv">
        <title>Sequencing and chromosome-scale assembly of the giantPleurodeles waltlgenome.</title>
        <authorList>
            <person name="Brown T."/>
            <person name="Elewa A."/>
            <person name="Iarovenko S."/>
            <person name="Subramanian E."/>
            <person name="Araus A.J."/>
            <person name="Petzold A."/>
            <person name="Susuki M."/>
            <person name="Suzuki K.-i.T."/>
            <person name="Hayashi T."/>
            <person name="Toyoda A."/>
            <person name="Oliveira C."/>
            <person name="Osipova E."/>
            <person name="Leigh N.D."/>
            <person name="Simon A."/>
            <person name="Yun M.H."/>
        </authorList>
    </citation>
    <scope>NUCLEOTIDE SEQUENCE</scope>
    <source>
        <strain evidence="2">20211129_DDA</strain>
        <tissue evidence="2">Liver</tissue>
    </source>
</reference>
<dbReference type="Proteomes" id="UP001066276">
    <property type="component" value="Chromosome 6"/>
</dbReference>
<dbReference type="AlphaFoldDB" id="A0AAV7Q837"/>
<comment type="caution">
    <text evidence="2">The sequence shown here is derived from an EMBL/GenBank/DDBJ whole genome shotgun (WGS) entry which is preliminary data.</text>
</comment>
<dbReference type="EMBL" id="JANPWB010000010">
    <property type="protein sequence ID" value="KAJ1136707.1"/>
    <property type="molecule type" value="Genomic_DNA"/>
</dbReference>
<feature type="non-terminal residue" evidence="2">
    <location>
        <position position="1"/>
    </location>
</feature>
<sequence>LDDKALRRGVLGEEFWVCRHRPMAAGNRPIHRSPCAGSGPSTQKDVHQCLIKGK</sequence>
<proteinExistence type="predicted"/>
<evidence type="ECO:0000313" key="2">
    <source>
        <dbReference type="EMBL" id="KAJ1136707.1"/>
    </source>
</evidence>